<evidence type="ECO:0000256" key="2">
    <source>
        <dbReference type="ARBA" id="ARBA00022801"/>
    </source>
</evidence>
<protein>
    <recommendedName>
        <fullName evidence="10">RNA helicase</fullName>
    </recommendedName>
</protein>
<feature type="region of interest" description="Disordered" evidence="5">
    <location>
        <begin position="1323"/>
        <end position="1381"/>
    </location>
</feature>
<evidence type="ECO:0000313" key="9">
    <source>
        <dbReference type="Proteomes" id="UP000054217"/>
    </source>
</evidence>
<dbReference type="Pfam" id="PF00270">
    <property type="entry name" value="DEAD"/>
    <property type="match status" value="1"/>
</dbReference>
<feature type="compositionally biased region" description="Polar residues" evidence="5">
    <location>
        <begin position="1362"/>
        <end position="1373"/>
    </location>
</feature>
<dbReference type="InterPro" id="IPR014001">
    <property type="entry name" value="Helicase_ATP-bd"/>
</dbReference>
<dbReference type="GO" id="GO:0004386">
    <property type="term" value="F:helicase activity"/>
    <property type="evidence" value="ECO:0007669"/>
    <property type="project" value="UniProtKB-KW"/>
</dbReference>
<accession>A0A0C3JGU0</accession>
<organism evidence="8 9">
    <name type="scientific">Pisolithus tinctorius Marx 270</name>
    <dbReference type="NCBI Taxonomy" id="870435"/>
    <lineage>
        <taxon>Eukaryota</taxon>
        <taxon>Fungi</taxon>
        <taxon>Dikarya</taxon>
        <taxon>Basidiomycota</taxon>
        <taxon>Agaricomycotina</taxon>
        <taxon>Agaricomycetes</taxon>
        <taxon>Agaricomycetidae</taxon>
        <taxon>Boletales</taxon>
        <taxon>Sclerodermatineae</taxon>
        <taxon>Pisolithaceae</taxon>
        <taxon>Pisolithus</taxon>
    </lineage>
</organism>
<dbReference type="InterPro" id="IPR027417">
    <property type="entry name" value="P-loop_NTPase"/>
</dbReference>
<feature type="domain" description="Helicase C-terminal" evidence="7">
    <location>
        <begin position="746"/>
        <end position="919"/>
    </location>
</feature>
<proteinExistence type="predicted"/>
<sequence length="1381" mass="153709">MPRSISSLRGILRHRCRIPMHADPSKYTSAQGSSLKRPFSQHASVAALKQNVNAEEVILTHRRPPSSLGEQRLAKAPKLGIHQSPSGHQPGKSATISPPFAIPPSSNHKDLPSGGPERPRQSGRRKGKRDSSPLKSQNKSLPELDGPMHDAVYIEKQHRFNIGSRPEIKPALADNPKSPLMNFVSTNLGPDYVLQFDFKEYFDSNTNRPVTRCTLDLPTEPRMVAVGDHIEKKAAERLCCLSALYQLYDKGLLDKPSKASVTPQLTPPDQIQLSDGSVVNYERARSFMDYYCRIYSFGKPVIEYQQQTGKRKNTVWEVVMIVGGRRIGIGSASTKKIALIKCYLDVTRYLESCDPELWRKYVAAALSGKDLGLAPKVYLQISNGLGDEIEDLCREIKRTALYNNQSAIRAKLAGSAPSPLRASMIGIPNPSHPRQYPPHIARRRSHLLKKRREAYLSDPSMEKMRSTRTALPVFTRSKELIDHVQENDVTICVAATGSGKTTQIPQIILDDYIDRGEGAHCNIICTQPRRLAALSVAERVAKERGETVGGGSIGYSVRFQSKLPEEHGSITFCTIGVLLRRIQSAMTEGGIAAAKLDGITHIVVDEVHERDVDTDLLLVVLRRMLEDRKARNVPLKIVLMSATFDPTLFQEYFLDKNGNKAPVIDIPGRTFPVKKRYLEDFIEDIKRHPQLKWIFNDESMAKYLEREGAYAQSNPALMTPPPLSTSLLPPLANDELDTPLQLIAGTICHVLQRSDSGHILVFLPGWEDIIGVQRVLQGIDIPLDFNDGMKYSIHLLHSSVPLAEQQVIFEPPAEGVRRVILATNIAETSVTIPDVVYVIDTAKVKEVRYDPSRHMSSLTSAWAGASNLHQRAGRAGRHRPGEYYGLLSHARAATLAPHQTVEMKRVDLSNVVMHIKALSLPDMEVEEVLAEAIEPPHPDRVAAAMGVLQMVGALDNQKNLTSLGRVLLQLPVEVQMGRLALYGVFFRCLDQAVTLAAILTNRDPFMSPMHLKSEAAAAKTKWSPAEFRSDALTILNAYNAWHDIYNSGDYTQANRFCSENYLSRPTLLLIRKIRHHLLQSLHQAGVIDVTEGIGSHVRERHPGVPPALNANGNSEPLLAALIAVASQPKFAVRTGDKTLRTQYDKTTFIHPSSVNHRKHIRPEMEHAFEGEKQIYAFAEKRQNLTVAGQNPQTFLINTTRLDPMTYLLFGANDVEVTERGLECDGWLPVAGNLAALDDIQRLKALIETCMLRVYDGILVNQQRGGRTKRRTILTRDNADERDDDDLFLSDDLSMSPREIADLDMITRDVVRILNRFSEERLASQSRSTSRSATPIASPAFSSSRLPNIGSRSGYATPHNVESVYNSRPATPSRLSKGFKFP</sequence>
<name>A0A0C3JGU0_PISTI</name>
<dbReference type="CDD" id="cd18791">
    <property type="entry name" value="SF2_C_RHA"/>
    <property type="match status" value="1"/>
</dbReference>
<dbReference type="FunFam" id="1.20.120.1080:FF:000002">
    <property type="entry name" value="Putative ATP-dependent RNA helicase DHX36"/>
    <property type="match status" value="1"/>
</dbReference>
<evidence type="ECO:0000256" key="4">
    <source>
        <dbReference type="ARBA" id="ARBA00022840"/>
    </source>
</evidence>
<dbReference type="SMART" id="SM00490">
    <property type="entry name" value="HELICc"/>
    <property type="match status" value="1"/>
</dbReference>
<dbReference type="PROSITE" id="PS51194">
    <property type="entry name" value="HELICASE_CTER"/>
    <property type="match status" value="1"/>
</dbReference>
<dbReference type="PANTHER" id="PTHR18934:SF203">
    <property type="entry name" value="ATP-DEPENDENT RNA HELICASE A"/>
    <property type="match status" value="1"/>
</dbReference>
<dbReference type="InterPro" id="IPR007502">
    <property type="entry name" value="Helicase-assoc_dom"/>
</dbReference>
<keyword evidence="3" id="KW-0347">Helicase</keyword>
<dbReference type="Pfam" id="PF00271">
    <property type="entry name" value="Helicase_C"/>
    <property type="match status" value="1"/>
</dbReference>
<reference evidence="8 9" key="1">
    <citation type="submission" date="2014-04" db="EMBL/GenBank/DDBJ databases">
        <authorList>
            <consortium name="DOE Joint Genome Institute"/>
            <person name="Kuo A."/>
            <person name="Kohler A."/>
            <person name="Costa M.D."/>
            <person name="Nagy L.G."/>
            <person name="Floudas D."/>
            <person name="Copeland A."/>
            <person name="Barry K.W."/>
            <person name="Cichocki N."/>
            <person name="Veneault-Fourrey C."/>
            <person name="LaButti K."/>
            <person name="Lindquist E.A."/>
            <person name="Lipzen A."/>
            <person name="Lundell T."/>
            <person name="Morin E."/>
            <person name="Murat C."/>
            <person name="Sun H."/>
            <person name="Tunlid A."/>
            <person name="Henrissat B."/>
            <person name="Grigoriev I.V."/>
            <person name="Hibbett D.S."/>
            <person name="Martin F."/>
            <person name="Nordberg H.P."/>
            <person name="Cantor M.N."/>
            <person name="Hua S.X."/>
        </authorList>
    </citation>
    <scope>NUCLEOTIDE SEQUENCE [LARGE SCALE GENOMIC DNA]</scope>
    <source>
        <strain evidence="8 9">Marx 270</strain>
    </source>
</reference>
<keyword evidence="2" id="KW-0378">Hydrolase</keyword>
<evidence type="ECO:0000259" key="6">
    <source>
        <dbReference type="PROSITE" id="PS51192"/>
    </source>
</evidence>
<dbReference type="Gene3D" id="3.40.50.300">
    <property type="entry name" value="P-loop containing nucleotide triphosphate hydrolases"/>
    <property type="match status" value="2"/>
</dbReference>
<evidence type="ECO:0000256" key="3">
    <source>
        <dbReference type="ARBA" id="ARBA00022806"/>
    </source>
</evidence>
<evidence type="ECO:0008006" key="10">
    <source>
        <dbReference type="Google" id="ProtNLM"/>
    </source>
</evidence>
<dbReference type="GO" id="GO:0016787">
    <property type="term" value="F:hydrolase activity"/>
    <property type="evidence" value="ECO:0007669"/>
    <property type="project" value="UniProtKB-KW"/>
</dbReference>
<dbReference type="InterPro" id="IPR011545">
    <property type="entry name" value="DEAD/DEAH_box_helicase_dom"/>
</dbReference>
<keyword evidence="4" id="KW-0067">ATP-binding</keyword>
<evidence type="ECO:0000259" key="7">
    <source>
        <dbReference type="PROSITE" id="PS51194"/>
    </source>
</evidence>
<dbReference type="Pfam" id="PF00035">
    <property type="entry name" value="dsrm"/>
    <property type="match status" value="1"/>
</dbReference>
<dbReference type="SMART" id="SM00847">
    <property type="entry name" value="HA2"/>
    <property type="match status" value="1"/>
</dbReference>
<dbReference type="SUPFAM" id="SSF52540">
    <property type="entry name" value="P-loop containing nucleoside triphosphate hydrolases"/>
    <property type="match status" value="1"/>
</dbReference>
<dbReference type="InterPro" id="IPR014720">
    <property type="entry name" value="dsRBD_dom"/>
</dbReference>
<dbReference type="OrthoDB" id="28053at2759"/>
<dbReference type="InParanoid" id="A0A0C3JGU0"/>
<dbReference type="PANTHER" id="PTHR18934">
    <property type="entry name" value="ATP-DEPENDENT RNA HELICASE"/>
    <property type="match status" value="1"/>
</dbReference>
<dbReference type="SMART" id="SM00487">
    <property type="entry name" value="DEXDc"/>
    <property type="match status" value="1"/>
</dbReference>
<feature type="domain" description="Helicase ATP-binding" evidence="6">
    <location>
        <begin position="481"/>
        <end position="662"/>
    </location>
</feature>
<dbReference type="PROSITE" id="PS51192">
    <property type="entry name" value="HELICASE_ATP_BIND_1"/>
    <property type="match status" value="1"/>
</dbReference>
<dbReference type="Proteomes" id="UP000054217">
    <property type="component" value="Unassembled WGS sequence"/>
</dbReference>
<feature type="compositionally biased region" description="Low complexity" evidence="5">
    <location>
        <begin position="1323"/>
        <end position="1333"/>
    </location>
</feature>
<keyword evidence="9" id="KW-1185">Reference proteome</keyword>
<dbReference type="Gene3D" id="1.20.120.1080">
    <property type="match status" value="1"/>
</dbReference>
<dbReference type="Pfam" id="PF21010">
    <property type="entry name" value="HA2_C"/>
    <property type="match status" value="1"/>
</dbReference>
<evidence type="ECO:0000256" key="5">
    <source>
        <dbReference type="SAM" id="MobiDB-lite"/>
    </source>
</evidence>
<dbReference type="GO" id="GO:0005524">
    <property type="term" value="F:ATP binding"/>
    <property type="evidence" value="ECO:0007669"/>
    <property type="project" value="UniProtKB-KW"/>
</dbReference>
<feature type="compositionally biased region" description="Polar residues" evidence="5">
    <location>
        <begin position="83"/>
        <end position="96"/>
    </location>
</feature>
<evidence type="ECO:0000256" key="1">
    <source>
        <dbReference type="ARBA" id="ARBA00022741"/>
    </source>
</evidence>
<dbReference type="Gene3D" id="3.30.160.20">
    <property type="match status" value="1"/>
</dbReference>
<gene>
    <name evidence="8" type="ORF">M404DRAFT_997207</name>
</gene>
<dbReference type="STRING" id="870435.A0A0C3JGU0"/>
<keyword evidence="1" id="KW-0547">Nucleotide-binding</keyword>
<dbReference type="HOGENOM" id="CLU_001832_1_1_1"/>
<dbReference type="InterPro" id="IPR001650">
    <property type="entry name" value="Helicase_C-like"/>
</dbReference>
<reference evidence="9" key="2">
    <citation type="submission" date="2015-01" db="EMBL/GenBank/DDBJ databases">
        <title>Evolutionary Origins and Diversification of the Mycorrhizal Mutualists.</title>
        <authorList>
            <consortium name="DOE Joint Genome Institute"/>
            <consortium name="Mycorrhizal Genomics Consortium"/>
            <person name="Kohler A."/>
            <person name="Kuo A."/>
            <person name="Nagy L.G."/>
            <person name="Floudas D."/>
            <person name="Copeland A."/>
            <person name="Barry K.W."/>
            <person name="Cichocki N."/>
            <person name="Veneault-Fourrey C."/>
            <person name="LaButti K."/>
            <person name="Lindquist E.A."/>
            <person name="Lipzen A."/>
            <person name="Lundell T."/>
            <person name="Morin E."/>
            <person name="Murat C."/>
            <person name="Riley R."/>
            <person name="Ohm R."/>
            <person name="Sun H."/>
            <person name="Tunlid A."/>
            <person name="Henrissat B."/>
            <person name="Grigoriev I.V."/>
            <person name="Hibbett D.S."/>
            <person name="Martin F."/>
        </authorList>
    </citation>
    <scope>NUCLEOTIDE SEQUENCE [LARGE SCALE GENOMIC DNA]</scope>
    <source>
        <strain evidence="9">Marx 270</strain>
    </source>
</reference>
<dbReference type="GO" id="GO:0003723">
    <property type="term" value="F:RNA binding"/>
    <property type="evidence" value="ECO:0007669"/>
    <property type="project" value="TreeGrafter"/>
</dbReference>
<evidence type="ECO:0000313" key="8">
    <source>
        <dbReference type="EMBL" id="KIO08278.1"/>
    </source>
</evidence>
<feature type="region of interest" description="Disordered" evidence="5">
    <location>
        <begin position="80"/>
        <end position="147"/>
    </location>
</feature>
<dbReference type="EMBL" id="KN831957">
    <property type="protein sequence ID" value="KIO08278.1"/>
    <property type="molecule type" value="Genomic_DNA"/>
</dbReference>
<dbReference type="CDD" id="cd17917">
    <property type="entry name" value="DEXHc_RHA-like"/>
    <property type="match status" value="1"/>
</dbReference>